<reference evidence="1" key="1">
    <citation type="submission" date="2016-03" db="EMBL/GenBank/DDBJ databases">
        <title>Sphingomonas melonis TY, whole genome shotgun sequencing.</title>
        <authorList>
            <person name="Wang H."/>
            <person name="Zhu P."/>
        </authorList>
    </citation>
    <scope>NUCLEOTIDE SEQUENCE [LARGE SCALE GENOMIC DNA]</scope>
    <source>
        <strain evidence="1">TY</strain>
    </source>
</reference>
<accession>A0A175Y044</accession>
<comment type="caution">
    <text evidence="1">The sequence shown here is derived from an EMBL/GenBank/DDBJ whole genome shotgun (WGS) entry which is preliminary data.</text>
</comment>
<evidence type="ECO:0000313" key="1">
    <source>
        <dbReference type="EMBL" id="KZB94077.1"/>
    </source>
</evidence>
<evidence type="ECO:0000313" key="2">
    <source>
        <dbReference type="Proteomes" id="UP000078460"/>
    </source>
</evidence>
<dbReference type="KEGG" id="smy:BJP26_00660"/>
<protein>
    <submittedName>
        <fullName evidence="1">Uncharacterized protein</fullName>
    </submittedName>
</protein>
<proteinExistence type="predicted"/>
<dbReference type="EMBL" id="LQCK02000045">
    <property type="protein sequence ID" value="KZB94077.1"/>
    <property type="molecule type" value="Genomic_DNA"/>
</dbReference>
<sequence length="61" mass="6611">MIKIKVQQGDWIGEISAEAVPRVGDTVYMQNDQPGKVVTAVMWGRAPGDTDGPLFPHIAFA</sequence>
<dbReference type="AlphaFoldDB" id="A0A175Y044"/>
<organism evidence="1 2">
    <name type="scientific">Sphingomonas melonis TY</name>
    <dbReference type="NCBI Taxonomy" id="621456"/>
    <lineage>
        <taxon>Bacteria</taxon>
        <taxon>Pseudomonadati</taxon>
        <taxon>Pseudomonadota</taxon>
        <taxon>Alphaproteobacteria</taxon>
        <taxon>Sphingomonadales</taxon>
        <taxon>Sphingomonadaceae</taxon>
        <taxon>Sphingomonas</taxon>
    </lineage>
</organism>
<name>A0A175Y044_9SPHN</name>
<gene>
    <name evidence="1" type="ORF">AVM11_08720</name>
</gene>
<keyword evidence="2" id="KW-1185">Reference proteome</keyword>
<dbReference type="Proteomes" id="UP000078460">
    <property type="component" value="Unassembled WGS sequence"/>
</dbReference>